<name>A0AAN8TWP8_SOLBU</name>
<evidence type="ECO:0000313" key="1">
    <source>
        <dbReference type="EMBL" id="KAK6795455.1"/>
    </source>
</evidence>
<sequence length="83" mass="9276">MRAISPQCFSVSAFRRLSSHAAARVDNHRQCITGPTNHTSHLHTEKTEPLISLIKSTSHPQLSLSTSNYFLTFLIWYCSSSVA</sequence>
<comment type="caution">
    <text evidence="1">The sequence shown here is derived from an EMBL/GenBank/DDBJ whole genome shotgun (WGS) entry which is preliminary data.</text>
</comment>
<gene>
    <name evidence="1" type="ORF">RDI58_008908</name>
</gene>
<evidence type="ECO:0000313" key="2">
    <source>
        <dbReference type="Proteomes" id="UP001371456"/>
    </source>
</evidence>
<dbReference type="Proteomes" id="UP001371456">
    <property type="component" value="Unassembled WGS sequence"/>
</dbReference>
<dbReference type="EMBL" id="JBANQN010000003">
    <property type="protein sequence ID" value="KAK6795455.1"/>
    <property type="molecule type" value="Genomic_DNA"/>
</dbReference>
<organism evidence="1 2">
    <name type="scientific">Solanum bulbocastanum</name>
    <name type="common">Wild potato</name>
    <dbReference type="NCBI Taxonomy" id="147425"/>
    <lineage>
        <taxon>Eukaryota</taxon>
        <taxon>Viridiplantae</taxon>
        <taxon>Streptophyta</taxon>
        <taxon>Embryophyta</taxon>
        <taxon>Tracheophyta</taxon>
        <taxon>Spermatophyta</taxon>
        <taxon>Magnoliopsida</taxon>
        <taxon>eudicotyledons</taxon>
        <taxon>Gunneridae</taxon>
        <taxon>Pentapetalae</taxon>
        <taxon>asterids</taxon>
        <taxon>lamiids</taxon>
        <taxon>Solanales</taxon>
        <taxon>Solanaceae</taxon>
        <taxon>Solanoideae</taxon>
        <taxon>Solaneae</taxon>
        <taxon>Solanum</taxon>
    </lineage>
</organism>
<dbReference type="AlphaFoldDB" id="A0AAN8TWP8"/>
<reference evidence="1 2" key="1">
    <citation type="submission" date="2024-02" db="EMBL/GenBank/DDBJ databases">
        <title>de novo genome assembly of Solanum bulbocastanum strain 11H21.</title>
        <authorList>
            <person name="Hosaka A.J."/>
        </authorList>
    </citation>
    <scope>NUCLEOTIDE SEQUENCE [LARGE SCALE GENOMIC DNA]</scope>
    <source>
        <tissue evidence="1">Young leaves</tissue>
    </source>
</reference>
<protein>
    <submittedName>
        <fullName evidence="1">Uncharacterized protein</fullName>
    </submittedName>
</protein>
<accession>A0AAN8TWP8</accession>
<proteinExistence type="predicted"/>
<keyword evidence="2" id="KW-1185">Reference proteome</keyword>